<dbReference type="Proteomes" id="UP000294820">
    <property type="component" value="Chromosome 1"/>
</dbReference>
<dbReference type="RefSeq" id="WP_232046596.1">
    <property type="nucleotide sequence ID" value="NZ_LT615367.1"/>
</dbReference>
<dbReference type="AlphaFoldDB" id="A0A375A9H0"/>
<evidence type="ECO:0000256" key="1">
    <source>
        <dbReference type="SAM" id="SignalP"/>
    </source>
</evidence>
<evidence type="ECO:0000313" key="2">
    <source>
        <dbReference type="EMBL" id="SLM62279.1"/>
    </source>
</evidence>
<accession>A0A375A9H0</accession>
<sequence length="356" mass="40160">MMKKFLTVTIRLIIFSLLSLPLGACTNGKIDPAKTLTQMHIVKSDDYKERPGWPALIRLGIDDCETYKNGGKSLFQWDGLACDDKSIVHAVNGKPQTIPLFYAAYHEYGSYEVGALSTFDSSNHAGEEAVKILVNLTSVLDNPAKVDAIYTDYEKDRWSMGLNKVSESDFKKSVASFTKEKGEIANYYRKIQADNQQKYKAENEARDKLHRENLLASDRPVRLILWAKPTPEQQLIIDALNTIKFTVRSDDVVYANNRQFMSAGGLEYFRNSLDMTMSSCSDVGAYVGEKVLRLSCVQGMARDIVKWGETAKDRSISDRAWRYAAANGSINYNPIKYEILFSHWAGMARVYASRGY</sequence>
<dbReference type="KEGG" id="daq:DAQ1742_01280"/>
<keyword evidence="1" id="KW-0732">Signal</keyword>
<name>A0A375A9H0_9GAMM</name>
<protein>
    <recommendedName>
        <fullName evidence="4">Lipoprotein</fullName>
    </recommendedName>
</protein>
<evidence type="ECO:0008006" key="4">
    <source>
        <dbReference type="Google" id="ProtNLM"/>
    </source>
</evidence>
<proteinExistence type="predicted"/>
<reference evidence="2 3" key="1">
    <citation type="submission" date="2016-09" db="EMBL/GenBank/DDBJ databases">
        <authorList>
            <person name="Reverchon S."/>
            <person name="Nasser W."/>
            <person name="Leonard S."/>
            <person name="Brochier C."/>
            <person name="Duprey A."/>
        </authorList>
    </citation>
    <scope>NUCLEOTIDE SEQUENCE [LARGE SCALE GENOMIC DNA]</scope>
    <source>
        <strain evidence="2 3">174/2</strain>
    </source>
</reference>
<keyword evidence="3" id="KW-1185">Reference proteome</keyword>
<gene>
    <name evidence="2" type="ORF">DAQ1742_01280</name>
</gene>
<feature type="signal peptide" evidence="1">
    <location>
        <begin position="1"/>
        <end position="24"/>
    </location>
</feature>
<organism evidence="2 3">
    <name type="scientific">Dickeya aquatica</name>
    <dbReference type="NCBI Taxonomy" id="1401087"/>
    <lineage>
        <taxon>Bacteria</taxon>
        <taxon>Pseudomonadati</taxon>
        <taxon>Pseudomonadota</taxon>
        <taxon>Gammaproteobacteria</taxon>
        <taxon>Enterobacterales</taxon>
        <taxon>Pectobacteriaceae</taxon>
        <taxon>Dickeya</taxon>
    </lineage>
</organism>
<feature type="chain" id="PRO_5016919578" description="Lipoprotein" evidence="1">
    <location>
        <begin position="25"/>
        <end position="356"/>
    </location>
</feature>
<dbReference type="EMBL" id="LT615367">
    <property type="protein sequence ID" value="SLM62279.1"/>
    <property type="molecule type" value="Genomic_DNA"/>
</dbReference>
<evidence type="ECO:0000313" key="3">
    <source>
        <dbReference type="Proteomes" id="UP000294820"/>
    </source>
</evidence>